<dbReference type="PANTHER" id="PTHR48081">
    <property type="entry name" value="AB HYDROLASE SUPERFAMILY PROTEIN C4A8.06C"/>
    <property type="match status" value="1"/>
</dbReference>
<dbReference type="OrthoDB" id="433474at2759"/>
<dbReference type="Proteomes" id="UP000250043">
    <property type="component" value="Unassembled WGS sequence"/>
</dbReference>
<accession>A0A8E2AQ01</accession>
<dbReference type="InterPro" id="IPR049492">
    <property type="entry name" value="BD-FAE-like_dom"/>
</dbReference>
<dbReference type="InterPro" id="IPR029058">
    <property type="entry name" value="AB_hydrolase_fold"/>
</dbReference>
<dbReference type="GO" id="GO:0004061">
    <property type="term" value="F:arylformamidase activity"/>
    <property type="evidence" value="ECO:0007669"/>
    <property type="project" value="TreeGrafter"/>
</dbReference>
<evidence type="ECO:0000259" key="2">
    <source>
        <dbReference type="Pfam" id="PF20434"/>
    </source>
</evidence>
<protein>
    <submittedName>
        <fullName evidence="3">Alpha/beta hydrolase domain-containing protein</fullName>
    </submittedName>
</protein>
<dbReference type="InterPro" id="IPR050300">
    <property type="entry name" value="GDXG_lipolytic_enzyme"/>
</dbReference>
<reference evidence="3 4" key="1">
    <citation type="submission" date="2016-07" db="EMBL/GenBank/DDBJ databases">
        <title>Draft genome of the white-rot fungus Obba rivulosa 3A-2.</title>
        <authorList>
            <consortium name="DOE Joint Genome Institute"/>
            <person name="Miettinen O."/>
            <person name="Riley R."/>
            <person name="Acob R."/>
            <person name="Barry K."/>
            <person name="Cullen D."/>
            <person name="De Vries R."/>
            <person name="Hainaut M."/>
            <person name="Hatakka A."/>
            <person name="Henrissat B."/>
            <person name="Hilden K."/>
            <person name="Kuo R."/>
            <person name="Labutti K."/>
            <person name="Lipzen A."/>
            <person name="Makela M.R."/>
            <person name="Sandor L."/>
            <person name="Spatafora J.W."/>
            <person name="Grigoriev I.V."/>
            <person name="Hibbett D.S."/>
        </authorList>
    </citation>
    <scope>NUCLEOTIDE SEQUENCE [LARGE SCALE GENOMIC DNA]</scope>
    <source>
        <strain evidence="3 4">3A-2</strain>
    </source>
</reference>
<evidence type="ECO:0000313" key="3">
    <source>
        <dbReference type="EMBL" id="OCH85859.1"/>
    </source>
</evidence>
<dbReference type="EMBL" id="KV722559">
    <property type="protein sequence ID" value="OCH85859.1"/>
    <property type="molecule type" value="Genomic_DNA"/>
</dbReference>
<name>A0A8E2AQ01_9APHY</name>
<evidence type="ECO:0000313" key="4">
    <source>
        <dbReference type="Proteomes" id="UP000250043"/>
    </source>
</evidence>
<dbReference type="SUPFAM" id="SSF53474">
    <property type="entry name" value="alpha/beta-Hydrolases"/>
    <property type="match status" value="1"/>
</dbReference>
<feature type="domain" description="BD-FAE-like" evidence="2">
    <location>
        <begin position="53"/>
        <end position="166"/>
    </location>
</feature>
<dbReference type="Pfam" id="PF20434">
    <property type="entry name" value="BD-FAE"/>
    <property type="match status" value="1"/>
</dbReference>
<organism evidence="3 4">
    <name type="scientific">Obba rivulosa</name>
    <dbReference type="NCBI Taxonomy" id="1052685"/>
    <lineage>
        <taxon>Eukaryota</taxon>
        <taxon>Fungi</taxon>
        <taxon>Dikarya</taxon>
        <taxon>Basidiomycota</taxon>
        <taxon>Agaricomycotina</taxon>
        <taxon>Agaricomycetes</taxon>
        <taxon>Polyporales</taxon>
        <taxon>Gelatoporiaceae</taxon>
        <taxon>Obba</taxon>
    </lineage>
</organism>
<keyword evidence="4" id="KW-1185">Reference proteome</keyword>
<dbReference type="Gene3D" id="3.40.50.1820">
    <property type="entry name" value="alpha/beta hydrolase"/>
    <property type="match status" value="1"/>
</dbReference>
<dbReference type="PANTHER" id="PTHR48081:SF33">
    <property type="entry name" value="KYNURENINE FORMAMIDASE"/>
    <property type="match status" value="1"/>
</dbReference>
<evidence type="ECO:0000256" key="1">
    <source>
        <dbReference type="ARBA" id="ARBA00022801"/>
    </source>
</evidence>
<proteinExistence type="predicted"/>
<keyword evidence="1 3" id="KW-0378">Hydrolase</keyword>
<gene>
    <name evidence="3" type="ORF">OBBRIDRAFT_281006</name>
</gene>
<dbReference type="AlphaFoldDB" id="A0A8E2AQ01"/>
<sequence>MDFVASQQDVDDIPLILKPTRMAFVPLLEERRREIESIRCETYQYGPTDRHKLDIYYPPSDSVKREKAPVLIFAYGGGFGTGERLYRPPIDLIYRNVGAFFAKRGIVFVIPDYRLVPDAIFPQPAEDLRDAVRWVIDRAEDASNPVPLDTANVFLLGHCTGANLIVTMLLLRGLLPPDIRSRIRGVALMGGLYHISEGSTSVNHAVIAHYYGDRQQLRSRTPLALLDQASKDPQQELPAILVLVSEREPEDIMQSNTRFIFRLGRRHTEVCSGHQHEEVCSGLRHEDVQLFEMDGHNHISPELTLWTGQGEEWAIRVLDWIEAQCGSE</sequence>